<accession>A0A6J5SJ80</accession>
<protein>
    <submittedName>
        <fullName evidence="3">Uncharacterized protein</fullName>
    </submittedName>
</protein>
<evidence type="ECO:0000313" key="2">
    <source>
        <dbReference type="EMBL" id="CAB4183614.1"/>
    </source>
</evidence>
<proteinExistence type="predicted"/>
<gene>
    <name evidence="2" type="ORF">UFOVP1100_35</name>
    <name evidence="3" type="ORF">UFOVP1461_38</name>
    <name evidence="4" type="ORF">UFOVP1612_12</name>
    <name evidence="1" type="ORF">UFOVP839_34</name>
</gene>
<evidence type="ECO:0000313" key="1">
    <source>
        <dbReference type="EMBL" id="CAB4166424.1"/>
    </source>
</evidence>
<evidence type="ECO:0000313" key="4">
    <source>
        <dbReference type="EMBL" id="CAB4219262.1"/>
    </source>
</evidence>
<evidence type="ECO:0000313" key="3">
    <source>
        <dbReference type="EMBL" id="CAB4214454.1"/>
    </source>
</evidence>
<dbReference type="EMBL" id="LR796783">
    <property type="protein sequence ID" value="CAB4166424.1"/>
    <property type="molecule type" value="Genomic_DNA"/>
</dbReference>
<organism evidence="3">
    <name type="scientific">uncultured Caudovirales phage</name>
    <dbReference type="NCBI Taxonomy" id="2100421"/>
    <lineage>
        <taxon>Viruses</taxon>
        <taxon>Duplodnaviria</taxon>
        <taxon>Heunggongvirae</taxon>
        <taxon>Uroviricota</taxon>
        <taxon>Caudoviricetes</taxon>
        <taxon>Peduoviridae</taxon>
        <taxon>Maltschvirus</taxon>
        <taxon>Maltschvirus maltsch</taxon>
    </lineage>
</organism>
<dbReference type="EMBL" id="LR797476">
    <property type="protein sequence ID" value="CAB4219262.1"/>
    <property type="molecule type" value="Genomic_DNA"/>
</dbReference>
<dbReference type="EMBL" id="LR797045">
    <property type="protein sequence ID" value="CAB4183614.1"/>
    <property type="molecule type" value="Genomic_DNA"/>
</dbReference>
<sequence length="178" mass="19464">MADNKLAPEVTGVNRLVDWVAQRLPADKFPTSARTLLETVQGKREPITEAHFSPAELDVMRQLIAQKSGNAGDVQYADYANLQQNLQKQSGALPMSIMPSILSMGDPIGNVQTTLGRFRYARDAKGNLIIQDTYDFNPHEGVSQEQYSAAGPYGLIRGYAGEKIPPGYGRTVNINLGK</sequence>
<name>A0A6J5SJ80_9CAUD</name>
<dbReference type="EMBL" id="LR797411">
    <property type="protein sequence ID" value="CAB4214454.1"/>
    <property type="molecule type" value="Genomic_DNA"/>
</dbReference>
<reference evidence="3" key="1">
    <citation type="submission" date="2020-05" db="EMBL/GenBank/DDBJ databases">
        <authorList>
            <person name="Chiriac C."/>
            <person name="Salcher M."/>
            <person name="Ghai R."/>
            <person name="Kavagutti S V."/>
        </authorList>
    </citation>
    <scope>NUCLEOTIDE SEQUENCE</scope>
</reference>